<name>A0ABS7SEI0_9MICO</name>
<gene>
    <name evidence="3" type="ORF">KCQ71_21595</name>
</gene>
<proteinExistence type="predicted"/>
<keyword evidence="2" id="KW-1133">Transmembrane helix</keyword>
<keyword evidence="4" id="KW-1185">Reference proteome</keyword>
<evidence type="ECO:0000256" key="2">
    <source>
        <dbReference type="SAM" id="Phobius"/>
    </source>
</evidence>
<accession>A0ABS7SEI0</accession>
<dbReference type="RefSeq" id="WP_223410089.1">
    <property type="nucleotide sequence ID" value="NZ_JAGSHT010000021.1"/>
</dbReference>
<organism evidence="3 4">
    <name type="scientific">Occultella gossypii</name>
    <dbReference type="NCBI Taxonomy" id="2800820"/>
    <lineage>
        <taxon>Bacteria</taxon>
        <taxon>Bacillati</taxon>
        <taxon>Actinomycetota</taxon>
        <taxon>Actinomycetes</taxon>
        <taxon>Micrococcales</taxon>
        <taxon>Ruaniaceae</taxon>
        <taxon>Occultella</taxon>
    </lineage>
</organism>
<sequence length="200" mass="20638">MRSLLGLVRTLAIIAAVCAAVSLIAGPMLLIVGSNDFRQGTTDIDGDVGSLVTLLTNDYLGGGRCTFEGALTQVETLSSGSYEINGVPFFAQATLEVTGSGGGSIACEPGLLYYVSPTPSWLAGPVRALSGLGLAGPIVTIGLGIAVAFVTGLVRSMLAEPKRRRPGSRPDSPTGGDPGWSARPDLPEPPGLRPREYRAR</sequence>
<evidence type="ECO:0000256" key="1">
    <source>
        <dbReference type="SAM" id="MobiDB-lite"/>
    </source>
</evidence>
<protein>
    <submittedName>
        <fullName evidence="3">Uncharacterized protein</fullName>
    </submittedName>
</protein>
<dbReference type="Proteomes" id="UP000826651">
    <property type="component" value="Unassembled WGS sequence"/>
</dbReference>
<keyword evidence="2" id="KW-0812">Transmembrane</keyword>
<evidence type="ECO:0000313" key="4">
    <source>
        <dbReference type="Proteomes" id="UP000826651"/>
    </source>
</evidence>
<comment type="caution">
    <text evidence="3">The sequence shown here is derived from an EMBL/GenBank/DDBJ whole genome shotgun (WGS) entry which is preliminary data.</text>
</comment>
<feature type="transmembrane region" description="Helical" evidence="2">
    <location>
        <begin position="134"/>
        <end position="154"/>
    </location>
</feature>
<dbReference type="EMBL" id="JAGSHT010000021">
    <property type="protein sequence ID" value="MBZ2198756.1"/>
    <property type="molecule type" value="Genomic_DNA"/>
</dbReference>
<feature type="region of interest" description="Disordered" evidence="1">
    <location>
        <begin position="160"/>
        <end position="200"/>
    </location>
</feature>
<keyword evidence="2" id="KW-0472">Membrane</keyword>
<reference evidence="3 4" key="1">
    <citation type="submission" date="2021-04" db="EMBL/GenBank/DDBJ databases">
        <title>Ruania sp. nov., isolated from sandy soil of mangrove forest.</title>
        <authorList>
            <person name="Ge X."/>
            <person name="Huang R."/>
            <person name="Liu W."/>
        </authorList>
    </citation>
    <scope>NUCLEOTIDE SEQUENCE [LARGE SCALE GENOMIC DNA]</scope>
    <source>
        <strain evidence="3 4">N2-46</strain>
    </source>
</reference>
<evidence type="ECO:0000313" key="3">
    <source>
        <dbReference type="EMBL" id="MBZ2198756.1"/>
    </source>
</evidence>